<organism evidence="1">
    <name type="scientific">Amphimedon queenslandica</name>
    <name type="common">Sponge</name>
    <dbReference type="NCBI Taxonomy" id="400682"/>
    <lineage>
        <taxon>Eukaryota</taxon>
        <taxon>Metazoa</taxon>
        <taxon>Porifera</taxon>
        <taxon>Demospongiae</taxon>
        <taxon>Heteroscleromorpha</taxon>
        <taxon>Haplosclerida</taxon>
        <taxon>Niphatidae</taxon>
        <taxon>Amphimedon</taxon>
    </lineage>
</organism>
<dbReference type="Gene3D" id="3.30.40.10">
    <property type="entry name" value="Zinc/RING finger domain, C3HC4 (zinc finger)"/>
    <property type="match status" value="1"/>
</dbReference>
<dbReference type="EnsemblMetazoa" id="Aqu2.1.23043_001">
    <property type="protein sequence ID" value="Aqu2.1.23043_001"/>
    <property type="gene ID" value="Aqu2.1.23043"/>
</dbReference>
<name>A0A1X7U5V9_AMPQE</name>
<protein>
    <recommendedName>
        <fullName evidence="2">Zinc finger PHD-type domain-containing protein</fullName>
    </recommendedName>
</protein>
<evidence type="ECO:0000313" key="1">
    <source>
        <dbReference type="EnsemblMetazoa" id="Aqu2.1.23043_001"/>
    </source>
</evidence>
<dbReference type="InterPro" id="IPR011011">
    <property type="entry name" value="Znf_FYVE_PHD"/>
</dbReference>
<evidence type="ECO:0008006" key="2">
    <source>
        <dbReference type="Google" id="ProtNLM"/>
    </source>
</evidence>
<dbReference type="SUPFAM" id="SSF57903">
    <property type="entry name" value="FYVE/PHD zinc finger"/>
    <property type="match status" value="1"/>
</dbReference>
<reference evidence="1" key="1">
    <citation type="submission" date="2017-05" db="UniProtKB">
        <authorList>
            <consortium name="EnsemblMetazoa"/>
        </authorList>
    </citation>
    <scope>IDENTIFICATION</scope>
</reference>
<accession>A0A1X7U5V9</accession>
<proteinExistence type="predicted"/>
<dbReference type="InterPro" id="IPR013083">
    <property type="entry name" value="Znf_RING/FYVE/PHD"/>
</dbReference>
<dbReference type="InParanoid" id="A0A1X7U5V9"/>
<sequence>MLSSCLDENICLDSCKKYLGHDAWAVVSYLVDTIGKNPAYYSGRCSIADDKHQSIACECCLAWFHFTCLNMTTPPKARLWIYRGYHDM</sequence>
<dbReference type="AlphaFoldDB" id="A0A1X7U5V9"/>